<reference evidence="3 4" key="2">
    <citation type="submission" date="2016-08" db="EMBL/GenBank/DDBJ databases">
        <title>Pervasive Adenine N6-methylation of Active Genes in Fungi.</title>
        <authorList>
            <consortium name="DOE Joint Genome Institute"/>
            <person name="Mondo S.J."/>
            <person name="Dannebaum R.O."/>
            <person name="Kuo R.C."/>
            <person name="Labutti K."/>
            <person name="Haridas S."/>
            <person name="Kuo A."/>
            <person name="Salamov A."/>
            <person name="Ahrendt S.R."/>
            <person name="Lipzen A."/>
            <person name="Sullivan W."/>
            <person name="Andreopoulos W.B."/>
            <person name="Clum A."/>
            <person name="Lindquist E."/>
            <person name="Daum C."/>
            <person name="Ramamoorthy G.K."/>
            <person name="Gryganskyi A."/>
            <person name="Culley D."/>
            <person name="Magnuson J.K."/>
            <person name="James T.Y."/>
            <person name="O'Malley M.A."/>
            <person name="Stajich J.E."/>
            <person name="Spatafora J.W."/>
            <person name="Visel A."/>
            <person name="Grigoriev I.V."/>
        </authorList>
    </citation>
    <scope>NUCLEOTIDE SEQUENCE [LARGE SCALE GENOMIC DNA]</scope>
    <source>
        <strain evidence="3 4">S4</strain>
    </source>
</reference>
<dbReference type="STRING" id="1754192.A0A1Y1WPV6"/>
<dbReference type="PROSITE" id="PS50297">
    <property type="entry name" value="ANK_REP_REGION"/>
    <property type="match status" value="2"/>
</dbReference>
<reference evidence="3 4" key="1">
    <citation type="submission" date="2016-08" db="EMBL/GenBank/DDBJ databases">
        <title>A Parts List for Fungal Cellulosomes Revealed by Comparative Genomics.</title>
        <authorList>
            <consortium name="DOE Joint Genome Institute"/>
            <person name="Haitjema C.H."/>
            <person name="Gilmore S.P."/>
            <person name="Henske J.K."/>
            <person name="Solomon K.V."/>
            <person name="De Groot R."/>
            <person name="Kuo A."/>
            <person name="Mondo S.J."/>
            <person name="Salamov A.A."/>
            <person name="Labutti K."/>
            <person name="Zhao Z."/>
            <person name="Chiniquy J."/>
            <person name="Barry K."/>
            <person name="Brewer H.M."/>
            <person name="Purvine S.O."/>
            <person name="Wright A.T."/>
            <person name="Boxma B."/>
            <person name="Van Alen T."/>
            <person name="Hackstein J.H."/>
            <person name="Baker S.E."/>
            <person name="Grigoriev I.V."/>
            <person name="O'Malley M.A."/>
        </authorList>
    </citation>
    <scope>NUCLEOTIDE SEQUENCE [LARGE SCALE GENOMIC DNA]</scope>
    <source>
        <strain evidence="3 4">S4</strain>
    </source>
</reference>
<keyword evidence="1" id="KW-0040">ANK repeat</keyword>
<evidence type="ECO:0000313" key="3">
    <source>
        <dbReference type="EMBL" id="ORX75577.1"/>
    </source>
</evidence>
<dbReference type="Gene3D" id="2.60.210.10">
    <property type="entry name" value="Apoptosis, Tumor Necrosis Factor Receptor Associated Protein 2, Chain A"/>
    <property type="match status" value="4"/>
</dbReference>
<feature type="domain" description="MATH" evidence="2">
    <location>
        <begin position="192"/>
        <end position="320"/>
    </location>
</feature>
<accession>A0A1Y1WPV6</accession>
<dbReference type="AlphaFoldDB" id="A0A1Y1WPV6"/>
<feature type="repeat" description="ANK" evidence="1">
    <location>
        <begin position="687"/>
        <end position="719"/>
    </location>
</feature>
<dbReference type="SMART" id="SM00061">
    <property type="entry name" value="MATH"/>
    <property type="match status" value="4"/>
</dbReference>
<evidence type="ECO:0000256" key="1">
    <source>
        <dbReference type="PROSITE-ProRule" id="PRU00023"/>
    </source>
</evidence>
<gene>
    <name evidence="3" type="ORF">BCR32DRAFT_237220</name>
</gene>
<dbReference type="PANTHER" id="PTHR46162:SF2">
    <property type="entry name" value="ANKYRIN REPEAT-CONTAINING PROTEIN-RELATED"/>
    <property type="match status" value="1"/>
</dbReference>
<feature type="repeat" description="ANK" evidence="1">
    <location>
        <begin position="721"/>
        <end position="753"/>
    </location>
</feature>
<dbReference type="OrthoDB" id="289038at2759"/>
<feature type="domain" description="MATH" evidence="2">
    <location>
        <begin position="509"/>
        <end position="638"/>
    </location>
</feature>
<sequence>MHEYKYKKEQYYEELKSYVIDYNHEVLSDGFYEWKIKNWSQLLNDEFSDEFEIGGYKWKILLNPNGYDNKVDEDYISVYLKNIDVQKNSSTHIYANCLLAIRNYKDCSCFFINNDIKSNHYNKYNNSCNWDHFIKRECLYEKTENSNRSIIEDDEVVIDIYIRIYKYNKVQYIHELESLTINKNEYDLLHDNNYYEWQIEDWNNLENEKSSDEFLIGNSKWKLCLYSDNEDKNGFASFYLKNMDSDNTLSHVCAKCILVIRNYEDYSCFYSKESEIIYFNKYNKLYGWKHFIKNKDLFKNNDNTNNSLIKNNKTVVGAYIFIYKYEEEQYNEELKRLIKDEKYEIDKEGYFEWEINEWNKLLNDEFNKEFNIGNQKWKLSLNPNGFDDKADNDSVTIELKNINIENVISTHLCSKCILTIRNYNDLSTFCVKRDMDYDYFDQDNSKCEWKQFIKKSDLFKLNEISNKPIIENNIAIIGVYIRTYKYIKEQYVDKIKNLIEDDGYSVLKNDYYEWEIEKIDNLNNNIEYSPEFEAAGHQWKMLLYPNGSTEKNEDYLSIYLKNLDVINNETSSTSILSKCVFSIHNNDYSHTYLNKSINFNEYNSYRNLYGIEKFINKDNLLNINSNSENQKIIIGAYIRVYKNDEDDEKLNNNKGWKEVHMICKNGSTEQLEKLIRLGYHLSEKTKDGWYPLHIACQNGKIDIVKFLIENDQGIDINLRSNGETPIEIACSNNYYEIVDYLLDKEANLIYLNSEEEYKLLHIATINNNIKMVKLLLNKGKIQIH</sequence>
<dbReference type="PANTHER" id="PTHR46162">
    <property type="entry name" value="TRAF-LIKE FAMILY PROTEIN"/>
    <property type="match status" value="1"/>
</dbReference>
<feature type="domain" description="MATH" evidence="2">
    <location>
        <begin position="29"/>
        <end position="162"/>
    </location>
</feature>
<dbReference type="InterPro" id="IPR008974">
    <property type="entry name" value="TRAF-like"/>
</dbReference>
<dbReference type="PROSITE" id="PS50088">
    <property type="entry name" value="ANK_REPEAT"/>
    <property type="match status" value="2"/>
</dbReference>
<feature type="non-terminal residue" evidence="3">
    <location>
        <position position="784"/>
    </location>
</feature>
<name>A0A1Y1WPV6_9FUNG</name>
<dbReference type="SUPFAM" id="SSF49599">
    <property type="entry name" value="TRAF domain-like"/>
    <property type="match status" value="4"/>
</dbReference>
<dbReference type="SUPFAM" id="SSF48403">
    <property type="entry name" value="Ankyrin repeat"/>
    <property type="match status" value="1"/>
</dbReference>
<dbReference type="EMBL" id="MCFG01000349">
    <property type="protein sequence ID" value="ORX75577.1"/>
    <property type="molecule type" value="Genomic_DNA"/>
</dbReference>
<proteinExistence type="predicted"/>
<dbReference type="InterPro" id="IPR002110">
    <property type="entry name" value="Ankyrin_rpt"/>
</dbReference>
<dbReference type="CDD" id="cd00121">
    <property type="entry name" value="MATH"/>
    <property type="match status" value="1"/>
</dbReference>
<feature type="domain" description="MATH" evidence="2">
    <location>
        <begin position="348"/>
        <end position="481"/>
    </location>
</feature>
<dbReference type="PROSITE" id="PS50144">
    <property type="entry name" value="MATH"/>
    <property type="match status" value="4"/>
</dbReference>
<keyword evidence="4" id="KW-1185">Reference proteome</keyword>
<organism evidence="3 4">
    <name type="scientific">Anaeromyces robustus</name>
    <dbReference type="NCBI Taxonomy" id="1754192"/>
    <lineage>
        <taxon>Eukaryota</taxon>
        <taxon>Fungi</taxon>
        <taxon>Fungi incertae sedis</taxon>
        <taxon>Chytridiomycota</taxon>
        <taxon>Chytridiomycota incertae sedis</taxon>
        <taxon>Neocallimastigomycetes</taxon>
        <taxon>Neocallimastigales</taxon>
        <taxon>Neocallimastigaceae</taxon>
        <taxon>Anaeromyces</taxon>
    </lineage>
</organism>
<evidence type="ECO:0000259" key="2">
    <source>
        <dbReference type="PROSITE" id="PS50144"/>
    </source>
</evidence>
<dbReference type="Pfam" id="PF12796">
    <property type="entry name" value="Ank_2"/>
    <property type="match status" value="1"/>
</dbReference>
<dbReference type="InterPro" id="IPR036770">
    <property type="entry name" value="Ankyrin_rpt-contain_sf"/>
</dbReference>
<protein>
    <submittedName>
        <fullName evidence="3">Ankyrin</fullName>
    </submittedName>
</protein>
<comment type="caution">
    <text evidence="3">The sequence shown here is derived from an EMBL/GenBank/DDBJ whole genome shotgun (WGS) entry which is preliminary data.</text>
</comment>
<dbReference type="Gene3D" id="1.25.40.20">
    <property type="entry name" value="Ankyrin repeat-containing domain"/>
    <property type="match status" value="1"/>
</dbReference>
<dbReference type="SMART" id="SM00248">
    <property type="entry name" value="ANK"/>
    <property type="match status" value="4"/>
</dbReference>
<dbReference type="InterPro" id="IPR002083">
    <property type="entry name" value="MATH/TRAF_dom"/>
</dbReference>
<dbReference type="Pfam" id="PF22486">
    <property type="entry name" value="MATH_2"/>
    <property type="match status" value="4"/>
</dbReference>
<dbReference type="Proteomes" id="UP000193944">
    <property type="component" value="Unassembled WGS sequence"/>
</dbReference>
<evidence type="ECO:0000313" key="4">
    <source>
        <dbReference type="Proteomes" id="UP000193944"/>
    </source>
</evidence>